<feature type="compositionally biased region" description="Low complexity" evidence="1">
    <location>
        <begin position="56"/>
        <end position="68"/>
    </location>
</feature>
<dbReference type="Gramene" id="AET7Gv20694200.8">
    <property type="protein sequence ID" value="AET7Gv20694200.8"/>
    <property type="gene ID" value="AET7Gv20694200"/>
</dbReference>
<reference evidence="2" key="5">
    <citation type="journal article" date="2021" name="G3 (Bethesda)">
        <title>Aegilops tauschii genome assembly Aet v5.0 features greater sequence contiguity and improved annotation.</title>
        <authorList>
            <person name="Wang L."/>
            <person name="Zhu T."/>
            <person name="Rodriguez J.C."/>
            <person name="Deal K.R."/>
            <person name="Dubcovsky J."/>
            <person name="McGuire P.E."/>
            <person name="Lux T."/>
            <person name="Spannagl M."/>
            <person name="Mayer K.F.X."/>
            <person name="Baldrich P."/>
            <person name="Meyers B.C."/>
            <person name="Huo N."/>
            <person name="Gu Y.Q."/>
            <person name="Zhou H."/>
            <person name="Devos K.M."/>
            <person name="Bennetzen J.L."/>
            <person name="Unver T."/>
            <person name="Budak H."/>
            <person name="Gulick P.J."/>
            <person name="Galiba G."/>
            <person name="Kalapos B."/>
            <person name="Nelson D.R."/>
            <person name="Li P."/>
            <person name="You F.M."/>
            <person name="Luo M.C."/>
            <person name="Dvorak J."/>
        </authorList>
    </citation>
    <scope>NUCLEOTIDE SEQUENCE [LARGE SCALE GENOMIC DNA]</scope>
    <source>
        <strain evidence="2">cv. AL8/78</strain>
    </source>
</reference>
<sequence>SVLIGGDPSMPNRHTRLGPTTSPPPSRAPSPPPSRAGLCLPPQHRRDPPPFPTPPAAASLPHAAGRRLPSPRRRTPRPSPTPPSAASVPNAALRRLPLPRRPPRRLPPPCHPPLPPSRCLATAYLSGDADCSLHRPIAPSTATTTLACTGALALRPPLSTTSI</sequence>
<reference evidence="2" key="3">
    <citation type="journal article" date="2017" name="Nature">
        <title>Genome sequence of the progenitor of the wheat D genome Aegilops tauschii.</title>
        <authorList>
            <person name="Luo M.C."/>
            <person name="Gu Y.Q."/>
            <person name="Puiu D."/>
            <person name="Wang H."/>
            <person name="Twardziok S.O."/>
            <person name="Deal K.R."/>
            <person name="Huo N."/>
            <person name="Zhu T."/>
            <person name="Wang L."/>
            <person name="Wang Y."/>
            <person name="McGuire P.E."/>
            <person name="Liu S."/>
            <person name="Long H."/>
            <person name="Ramasamy R.K."/>
            <person name="Rodriguez J.C."/>
            <person name="Van S.L."/>
            <person name="Yuan L."/>
            <person name="Wang Z."/>
            <person name="Xia Z."/>
            <person name="Xiao L."/>
            <person name="Anderson O.D."/>
            <person name="Ouyang S."/>
            <person name="Liang Y."/>
            <person name="Zimin A.V."/>
            <person name="Pertea G."/>
            <person name="Qi P."/>
            <person name="Bennetzen J.L."/>
            <person name="Dai X."/>
            <person name="Dawson M.W."/>
            <person name="Muller H.G."/>
            <person name="Kugler K."/>
            <person name="Rivarola-Duarte L."/>
            <person name="Spannagl M."/>
            <person name="Mayer K.F.X."/>
            <person name="Lu F.H."/>
            <person name="Bevan M.W."/>
            <person name="Leroy P."/>
            <person name="Li P."/>
            <person name="You F.M."/>
            <person name="Sun Q."/>
            <person name="Liu Z."/>
            <person name="Lyons E."/>
            <person name="Wicker T."/>
            <person name="Salzberg S.L."/>
            <person name="Devos K.M."/>
            <person name="Dvorak J."/>
        </authorList>
    </citation>
    <scope>NUCLEOTIDE SEQUENCE [LARGE SCALE GENOMIC DNA]</scope>
    <source>
        <strain evidence="2">cv. AL8/78</strain>
    </source>
</reference>
<feature type="compositionally biased region" description="Pro residues" evidence="1">
    <location>
        <begin position="105"/>
        <end position="114"/>
    </location>
</feature>
<evidence type="ECO:0000256" key="1">
    <source>
        <dbReference type="SAM" id="MobiDB-lite"/>
    </source>
</evidence>
<evidence type="ECO:0000313" key="2">
    <source>
        <dbReference type="EnsemblPlants" id="AET7Gv20694200.8"/>
    </source>
</evidence>
<feature type="compositionally biased region" description="Pro residues" evidence="1">
    <location>
        <begin position="21"/>
        <end position="34"/>
    </location>
</feature>
<feature type="compositionally biased region" description="Low complexity" evidence="1">
    <location>
        <begin position="84"/>
        <end position="96"/>
    </location>
</feature>
<dbReference type="Proteomes" id="UP000015105">
    <property type="component" value="Chromosome 7D"/>
</dbReference>
<organism evidence="2 3">
    <name type="scientific">Aegilops tauschii subsp. strangulata</name>
    <name type="common">Goatgrass</name>
    <dbReference type="NCBI Taxonomy" id="200361"/>
    <lineage>
        <taxon>Eukaryota</taxon>
        <taxon>Viridiplantae</taxon>
        <taxon>Streptophyta</taxon>
        <taxon>Embryophyta</taxon>
        <taxon>Tracheophyta</taxon>
        <taxon>Spermatophyta</taxon>
        <taxon>Magnoliopsida</taxon>
        <taxon>Liliopsida</taxon>
        <taxon>Poales</taxon>
        <taxon>Poaceae</taxon>
        <taxon>BOP clade</taxon>
        <taxon>Pooideae</taxon>
        <taxon>Triticodae</taxon>
        <taxon>Triticeae</taxon>
        <taxon>Triticinae</taxon>
        <taxon>Aegilops</taxon>
    </lineage>
</organism>
<name>A0A453RTF2_AEGTS</name>
<dbReference type="EnsemblPlants" id="AET7Gv20694200.8">
    <property type="protein sequence ID" value="AET7Gv20694200.8"/>
    <property type="gene ID" value="AET7Gv20694200"/>
</dbReference>
<reference evidence="3" key="1">
    <citation type="journal article" date="2014" name="Science">
        <title>Ancient hybridizations among the ancestral genomes of bread wheat.</title>
        <authorList>
            <consortium name="International Wheat Genome Sequencing Consortium,"/>
            <person name="Marcussen T."/>
            <person name="Sandve S.R."/>
            <person name="Heier L."/>
            <person name="Spannagl M."/>
            <person name="Pfeifer M."/>
            <person name="Jakobsen K.S."/>
            <person name="Wulff B.B."/>
            <person name="Steuernagel B."/>
            <person name="Mayer K.F."/>
            <person name="Olsen O.A."/>
        </authorList>
    </citation>
    <scope>NUCLEOTIDE SEQUENCE [LARGE SCALE GENOMIC DNA]</scope>
    <source>
        <strain evidence="3">cv. AL8/78</strain>
    </source>
</reference>
<dbReference type="PRINTS" id="PR01217">
    <property type="entry name" value="PRICHEXTENSN"/>
</dbReference>
<reference evidence="3" key="2">
    <citation type="journal article" date="2017" name="Nat. Plants">
        <title>The Aegilops tauschii genome reveals multiple impacts of transposons.</title>
        <authorList>
            <person name="Zhao G."/>
            <person name="Zou C."/>
            <person name="Li K."/>
            <person name="Wang K."/>
            <person name="Li T."/>
            <person name="Gao L."/>
            <person name="Zhang X."/>
            <person name="Wang H."/>
            <person name="Yang Z."/>
            <person name="Liu X."/>
            <person name="Jiang W."/>
            <person name="Mao L."/>
            <person name="Kong X."/>
            <person name="Jiao Y."/>
            <person name="Jia J."/>
        </authorList>
    </citation>
    <scope>NUCLEOTIDE SEQUENCE [LARGE SCALE GENOMIC DNA]</scope>
    <source>
        <strain evidence="3">cv. AL8/78</strain>
    </source>
</reference>
<feature type="region of interest" description="Disordered" evidence="1">
    <location>
        <begin position="1"/>
        <end position="114"/>
    </location>
</feature>
<dbReference type="AlphaFoldDB" id="A0A453RTF2"/>
<evidence type="ECO:0000313" key="3">
    <source>
        <dbReference type="Proteomes" id="UP000015105"/>
    </source>
</evidence>
<accession>A0A453RTF2</accession>
<keyword evidence="3" id="KW-1185">Reference proteome</keyword>
<reference evidence="2" key="4">
    <citation type="submission" date="2019-03" db="UniProtKB">
        <authorList>
            <consortium name="EnsemblPlants"/>
        </authorList>
    </citation>
    <scope>IDENTIFICATION</scope>
</reference>
<protein>
    <submittedName>
        <fullName evidence="2">Uncharacterized protein</fullName>
    </submittedName>
</protein>
<proteinExistence type="predicted"/>